<dbReference type="OrthoDB" id="9816422at2"/>
<name>A0A0W0ZBC9_9GAMM</name>
<dbReference type="STRING" id="45074.Lsan_0414"/>
<dbReference type="Gene3D" id="3.40.50.300">
    <property type="entry name" value="P-loop containing nucleotide triphosphate hydrolases"/>
    <property type="match status" value="1"/>
</dbReference>
<accession>A0A0W0ZBC9</accession>
<dbReference type="PANTHER" id="PTHR38467:SF1">
    <property type="entry name" value="CONJUGATIVE TRANSFER: ASSEMBLY"/>
    <property type="match status" value="1"/>
</dbReference>
<dbReference type="NCBIfam" id="TIGR02746">
    <property type="entry name" value="TraC-F-type"/>
    <property type="match status" value="1"/>
</dbReference>
<dbReference type="InterPro" id="IPR043964">
    <property type="entry name" value="P-loop_TraG"/>
</dbReference>
<reference evidence="2 3" key="1">
    <citation type="submission" date="2015-11" db="EMBL/GenBank/DDBJ databases">
        <title>Genomic analysis of 38 Legionella species identifies large and diverse effector repertoires.</title>
        <authorList>
            <person name="Burstein D."/>
            <person name="Amaro F."/>
            <person name="Zusman T."/>
            <person name="Lifshitz Z."/>
            <person name="Cohen O."/>
            <person name="Gilbert J.A."/>
            <person name="Pupko T."/>
            <person name="Shuman H.A."/>
            <person name="Segal G."/>
        </authorList>
    </citation>
    <scope>NUCLEOTIDE SEQUENCE [LARGE SCALE GENOMIC DNA]</scope>
    <source>
        <strain evidence="2 3">SC-63-C7</strain>
    </source>
</reference>
<dbReference type="EMBL" id="LNYU01000009">
    <property type="protein sequence ID" value="KTD66469.1"/>
    <property type="molecule type" value="Genomic_DNA"/>
</dbReference>
<dbReference type="RefSeq" id="WP_058512887.1">
    <property type="nucleotide sequence ID" value="NZ_CAAAIH010000025.1"/>
</dbReference>
<gene>
    <name evidence="2" type="primary">traC_2</name>
    <name evidence="2" type="ORF">Lsan_0414</name>
</gene>
<keyword evidence="3" id="KW-1185">Reference proteome</keyword>
<dbReference type="Proteomes" id="UP000054703">
    <property type="component" value="Unassembled WGS sequence"/>
</dbReference>
<dbReference type="InterPro" id="IPR014117">
    <property type="entry name" value="TraC-F-type"/>
</dbReference>
<dbReference type="PATRIC" id="fig|45074.5.peg.440"/>
<dbReference type="InterPro" id="IPR025955">
    <property type="entry name" value="TraC/Conjuga_ATPase"/>
</dbReference>
<dbReference type="InterPro" id="IPR027417">
    <property type="entry name" value="P-loop_NTPase"/>
</dbReference>
<dbReference type="PANTHER" id="PTHR38467">
    <property type="match status" value="1"/>
</dbReference>
<dbReference type="AlphaFoldDB" id="A0A0W0ZBC9"/>
<protein>
    <submittedName>
        <fullName evidence="2">F pilus assembly protein TraC</fullName>
    </submittedName>
</protein>
<proteinExistence type="predicted"/>
<dbReference type="Pfam" id="PF19044">
    <property type="entry name" value="P-loop_TraG"/>
    <property type="match status" value="1"/>
</dbReference>
<evidence type="ECO:0000313" key="2">
    <source>
        <dbReference type="EMBL" id="KTD66469.1"/>
    </source>
</evidence>
<dbReference type="Pfam" id="PF11130">
    <property type="entry name" value="TraC_F_IV"/>
    <property type="match status" value="1"/>
</dbReference>
<dbReference type="InterPro" id="IPR053155">
    <property type="entry name" value="F-pilin_assembly_TraC"/>
</dbReference>
<evidence type="ECO:0000259" key="1">
    <source>
        <dbReference type="Pfam" id="PF19044"/>
    </source>
</evidence>
<feature type="domain" description="TraG P-loop" evidence="1">
    <location>
        <begin position="474"/>
        <end position="852"/>
    </location>
</feature>
<sequence>MITTLRDKSRNWSYKIAKWMGEDVYSPDSLSTIKEANETFPLSAAAFQHVLPYESVTQDEIFINRKSIGFGLYIAPGSGADIALIKAHAELIKHRLPKGFDMTVMLYKHHYVAEELFRGFKPMIEQGGIYASIAEMSLRYHANALKSGYKNKRNIPAQLTDYQCYLFVSTKNTKEGYQDLCDTRLDFESELSVMSYHHARISGVDFKKLIHVLTSPNLNELEWPECDDHSESSLSKGIIPPNTSVVVGDDSIDINVMDSDGVLQKTRVVSLMIEKWAKKFSLWSQPDLFANIFKTDKGIQCPFLISFTVRSVDAEQMKDESKSKFESLEKGNNKVQRMLNPNLEDELKEWKYCYDQMSKGNLVLNPTFYNVVLFTNEANERTHVTQAINSYREFGFELNRKEMGSWFRFLGSLPFILTEGMFESLELINHTKRLNHYACANMMPLIADFKGSPKGMLLPTYRHQLAYVDTFDDKNLPISNYNFVTVGSSGSGKSHFTQWRILNGLAQGEKIFVIDLGDSYKHLCEMSGGTYINASNITLNPFTLFDFDGEVDIDGQVMNNHTQIRDLLAIMASPHAPLSSIQNDYLLDVVLSCWKNYGSKTCMDDVLHELQLMNDASSSAQDTRLTDLIIHLKKFARDGVYGHMFNSDTPFIANPQFVVLEMGEFEQNPELLAIIMFVMIIIIQGQFYHSDRMLRKLCIIDEAWRFLAQGSNPVAARFIEQGFRTARKYNGGFGVNFQQLEDMMGSIQGKAVASSSDIKFIMRQRNIEQFLTNNPEMFSERDERLIKSFGEAAQQGFSNLMIQYGTATTFHRFFADPFTRVLFSSKAEEFAAIETLQEQGLSLQQAVYKVAEHYYGDELCEA</sequence>
<comment type="caution">
    <text evidence="2">The sequence shown here is derived from an EMBL/GenBank/DDBJ whole genome shotgun (WGS) entry which is preliminary data.</text>
</comment>
<organism evidence="2 3">
    <name type="scientific">Legionella santicrucis</name>
    <dbReference type="NCBI Taxonomy" id="45074"/>
    <lineage>
        <taxon>Bacteria</taxon>
        <taxon>Pseudomonadati</taxon>
        <taxon>Pseudomonadota</taxon>
        <taxon>Gammaproteobacteria</taxon>
        <taxon>Legionellales</taxon>
        <taxon>Legionellaceae</taxon>
        <taxon>Legionella</taxon>
    </lineage>
</organism>
<dbReference type="Gene3D" id="1.10.8.730">
    <property type="match status" value="1"/>
</dbReference>
<dbReference type="SUPFAM" id="SSF52540">
    <property type="entry name" value="P-loop containing nucleoside triphosphate hydrolases"/>
    <property type="match status" value="1"/>
</dbReference>
<evidence type="ECO:0000313" key="3">
    <source>
        <dbReference type="Proteomes" id="UP000054703"/>
    </source>
</evidence>